<reference evidence="1 2" key="1">
    <citation type="journal article" date="2011" name="J. Bacteriol.">
        <title>Draft genome sequence of Methylophaga aminisulfidivorans MP T.</title>
        <authorList>
            <person name="Han G.H."/>
            <person name="Kim W."/>
            <person name="Chun J."/>
            <person name="Kim S.W."/>
        </authorList>
    </citation>
    <scope>NUCLEOTIDE SEQUENCE [LARGE SCALE GENOMIC DNA]</scope>
    <source>
        <strain evidence="2">MP(T)</strain>
    </source>
</reference>
<organism evidence="1 2">
    <name type="scientific">Methylophaga aminisulfidivorans MP</name>
    <dbReference type="NCBI Taxonomy" id="1026882"/>
    <lineage>
        <taxon>Bacteria</taxon>
        <taxon>Pseudomonadati</taxon>
        <taxon>Pseudomonadota</taxon>
        <taxon>Gammaproteobacteria</taxon>
        <taxon>Thiotrichales</taxon>
        <taxon>Piscirickettsiaceae</taxon>
        <taxon>Methylophaga</taxon>
    </lineage>
</organism>
<name>F5T133_9GAMM</name>
<dbReference type="RefSeq" id="WP_007146177.1">
    <property type="nucleotide sequence ID" value="NZ_AFIG01000002.1"/>
</dbReference>
<dbReference type="EMBL" id="AFIG01000002">
    <property type="protein sequence ID" value="EGL53929.1"/>
    <property type="molecule type" value="Genomic_DNA"/>
</dbReference>
<comment type="caution">
    <text evidence="1">The sequence shown here is derived from an EMBL/GenBank/DDBJ whole genome shotgun (WGS) entry which is preliminary data.</text>
</comment>
<accession>F5T133</accession>
<protein>
    <submittedName>
        <fullName evidence="1">Uncharacterized protein</fullName>
    </submittedName>
</protein>
<dbReference type="AlphaFoldDB" id="F5T133"/>
<keyword evidence="2" id="KW-1185">Reference proteome</keyword>
<evidence type="ECO:0000313" key="1">
    <source>
        <dbReference type="EMBL" id="EGL53929.1"/>
    </source>
</evidence>
<sequence length="63" mass="6962">MADKKKSLKIIQGNREALEVEKANEIIKALVIDKDRDTAFQIADSLTPKGALTLAADNQRKPK</sequence>
<evidence type="ECO:0000313" key="2">
    <source>
        <dbReference type="Proteomes" id="UP000003544"/>
    </source>
</evidence>
<gene>
    <name evidence="1" type="ORF">MAMP_00271</name>
</gene>
<proteinExistence type="predicted"/>
<dbReference type="Proteomes" id="UP000003544">
    <property type="component" value="Unassembled WGS sequence"/>
</dbReference>